<dbReference type="PROSITE" id="PS50072">
    <property type="entry name" value="CSA_PPIASE_2"/>
    <property type="match status" value="1"/>
</dbReference>
<feature type="domain" description="PPIase cyclophilin-type" evidence="5">
    <location>
        <begin position="29"/>
        <end position="206"/>
    </location>
</feature>
<dbReference type="PANTHER" id="PTHR45625:SF4">
    <property type="entry name" value="PEPTIDYLPROLYL ISOMERASE DOMAIN AND WD REPEAT-CONTAINING PROTEIN 1"/>
    <property type="match status" value="1"/>
</dbReference>
<dbReference type="Gene3D" id="2.40.100.10">
    <property type="entry name" value="Cyclophilin-like"/>
    <property type="match status" value="1"/>
</dbReference>
<sequence length="851" mass="90343">MGCGGSKPAADAEGSSRGAQGEAVPNPTAVFDTTMGSFEAEIYLDRVPITASNFIDLCQKGFYDGIHFHRVIPGFMNQFGCPHAKDPKSSRAGTGGPENGTYKNLKTGATEKRFNGGCIKDENISKDTNAIGTLSMANTGQKNSGGSQMFINVANNSNLDWFSPGASKHPVFGKITSGMDIVEAISKVKTKDDNPIEPIKMNKITINGLLGKTVALRGSPARAVSDRRERNNREEQWELLVAIEVDPNEPPWICKGNAGFADAQLAKPYHDSLVKVHRGPPRQSLMLFGDFDISDANADRPAAVLALSLSRQSNDQVGRATPAFPLQFRLAPLAPQSLKLIRPLLVPVRLRTARAGSPGDAIWHQIWKAHFGAKGGSSTIDVMLLTLRMAGAIAHRRALRGLGAQLRASRGSPPQGHAPIRRVSSGDTGTGLGEPISGEVDPPAPALSGAPLPDLSIEMEDRARRDIKRASRVAQKAGLKGKRVVHALDPLGLCFDTDILSAHPDASNYGFFKHRRREGATIAALVAAWRLRHYCHAFPASLKDMSNALASVDSLVAHDLDAPLARSAGPEMAPDFIAIDFAGTRSAQRGGGSGNVALQGQPAWLATPADSAKSAEPPPRAKGRGEGEGGGSYRNLRETVNTGGLPESQEATGKARDAQSKAPREKVQAGEQVDFESRGPPREAIFAASAKWRSAECSLGNEGKPDKGEGQGKQQQTQTETDKGLIMNAVEPFHMHGLAPKAQQSMARAAKEVLGVVQSGVELKFGHADLMNGAVVAALGPHEPELQRVFGSSSSFQGGALGGQLGISPMASPEVSVDEHVNMQGSRERGDEGDSVAQRRKTKHVGRVPSC</sequence>
<comment type="caution">
    <text evidence="6">The sequence shown here is derived from an EMBL/GenBank/DDBJ whole genome shotgun (WGS) entry which is preliminary data.</text>
</comment>
<evidence type="ECO:0000313" key="6">
    <source>
        <dbReference type="EMBL" id="CAK0896153.1"/>
    </source>
</evidence>
<dbReference type="SUPFAM" id="SSF50891">
    <property type="entry name" value="Cyclophilin-like"/>
    <property type="match status" value="1"/>
</dbReference>
<feature type="region of interest" description="Disordered" evidence="4">
    <location>
        <begin position="84"/>
        <end position="105"/>
    </location>
</feature>
<feature type="region of interest" description="Disordered" evidence="4">
    <location>
        <begin position="1"/>
        <end position="28"/>
    </location>
</feature>
<feature type="region of interest" description="Disordered" evidence="4">
    <location>
        <begin position="698"/>
        <end position="720"/>
    </location>
</feature>
<dbReference type="PANTHER" id="PTHR45625">
    <property type="entry name" value="PEPTIDYL-PROLYL CIS-TRANS ISOMERASE-RELATED"/>
    <property type="match status" value="1"/>
</dbReference>
<dbReference type="EC" id="5.2.1.8" evidence="1"/>
<feature type="compositionally biased region" description="Basic residues" evidence="4">
    <location>
        <begin position="838"/>
        <end position="851"/>
    </location>
</feature>
<feature type="region of interest" description="Disordered" evidence="4">
    <location>
        <begin position="808"/>
        <end position="851"/>
    </location>
</feature>
<evidence type="ECO:0000313" key="7">
    <source>
        <dbReference type="Proteomes" id="UP001189429"/>
    </source>
</evidence>
<evidence type="ECO:0000256" key="2">
    <source>
        <dbReference type="ARBA" id="ARBA00023110"/>
    </source>
</evidence>
<feature type="compositionally biased region" description="Basic and acidic residues" evidence="4">
    <location>
        <begin position="817"/>
        <end position="832"/>
    </location>
</feature>
<evidence type="ECO:0000259" key="5">
    <source>
        <dbReference type="PROSITE" id="PS50072"/>
    </source>
</evidence>
<accession>A0ABN9X9I2</accession>
<evidence type="ECO:0000256" key="1">
    <source>
        <dbReference type="ARBA" id="ARBA00013194"/>
    </source>
</evidence>
<keyword evidence="7" id="KW-1185">Reference proteome</keyword>
<feature type="compositionally biased region" description="Basic and acidic residues" evidence="4">
    <location>
        <begin position="653"/>
        <end position="668"/>
    </location>
</feature>
<organism evidence="6 7">
    <name type="scientific">Prorocentrum cordatum</name>
    <dbReference type="NCBI Taxonomy" id="2364126"/>
    <lineage>
        <taxon>Eukaryota</taxon>
        <taxon>Sar</taxon>
        <taxon>Alveolata</taxon>
        <taxon>Dinophyceae</taxon>
        <taxon>Prorocentrales</taxon>
        <taxon>Prorocentraceae</taxon>
        <taxon>Prorocentrum</taxon>
    </lineage>
</organism>
<protein>
    <recommendedName>
        <fullName evidence="1">peptidylprolyl isomerase</fullName>
        <ecNumber evidence="1">5.2.1.8</ecNumber>
    </recommendedName>
</protein>
<feature type="region of interest" description="Disordered" evidence="4">
    <location>
        <begin position="607"/>
        <end position="681"/>
    </location>
</feature>
<dbReference type="EMBL" id="CAUYUJ010020148">
    <property type="protein sequence ID" value="CAK0896153.1"/>
    <property type="molecule type" value="Genomic_DNA"/>
</dbReference>
<gene>
    <name evidence="6" type="ORF">PCOR1329_LOCUS74699</name>
</gene>
<keyword evidence="3" id="KW-0413">Isomerase</keyword>
<evidence type="ECO:0000256" key="4">
    <source>
        <dbReference type="SAM" id="MobiDB-lite"/>
    </source>
</evidence>
<dbReference type="InterPro" id="IPR029000">
    <property type="entry name" value="Cyclophilin-like_dom_sf"/>
</dbReference>
<dbReference type="CDD" id="cd00317">
    <property type="entry name" value="cyclophilin"/>
    <property type="match status" value="1"/>
</dbReference>
<dbReference type="Proteomes" id="UP001189429">
    <property type="component" value="Unassembled WGS sequence"/>
</dbReference>
<dbReference type="InterPro" id="IPR002130">
    <property type="entry name" value="Cyclophilin-type_PPIase_dom"/>
</dbReference>
<dbReference type="InterPro" id="IPR044666">
    <property type="entry name" value="Cyclophilin_A-like"/>
</dbReference>
<feature type="compositionally biased region" description="Low complexity" evidence="4">
    <location>
        <begin position="446"/>
        <end position="455"/>
    </location>
</feature>
<dbReference type="Pfam" id="PF00160">
    <property type="entry name" value="Pro_isomerase"/>
    <property type="match status" value="1"/>
</dbReference>
<name>A0ABN9X9I2_9DINO</name>
<proteinExistence type="predicted"/>
<keyword evidence="2" id="KW-0697">Rotamase</keyword>
<feature type="region of interest" description="Disordered" evidence="4">
    <location>
        <begin position="406"/>
        <end position="455"/>
    </location>
</feature>
<reference evidence="6" key="1">
    <citation type="submission" date="2023-10" db="EMBL/GenBank/DDBJ databases">
        <authorList>
            <person name="Chen Y."/>
            <person name="Shah S."/>
            <person name="Dougan E. K."/>
            <person name="Thang M."/>
            <person name="Chan C."/>
        </authorList>
    </citation>
    <scope>NUCLEOTIDE SEQUENCE [LARGE SCALE GENOMIC DNA]</scope>
</reference>
<evidence type="ECO:0000256" key="3">
    <source>
        <dbReference type="ARBA" id="ARBA00023235"/>
    </source>
</evidence>
<dbReference type="PRINTS" id="PR00153">
    <property type="entry name" value="CSAPPISMRASE"/>
</dbReference>